<name>A0A2A9NUZ9_9AGAR</name>
<dbReference type="PANTHER" id="PTHR28002">
    <property type="entry name" value="MIOREX COMPLEX COMPONENT 11"/>
    <property type="match status" value="1"/>
</dbReference>
<dbReference type="Proteomes" id="UP000242287">
    <property type="component" value="Unassembled WGS sequence"/>
</dbReference>
<keyword evidence="2" id="KW-1185">Reference proteome</keyword>
<dbReference type="OrthoDB" id="5580261at2759"/>
<evidence type="ECO:0000313" key="1">
    <source>
        <dbReference type="EMBL" id="PFH52131.1"/>
    </source>
</evidence>
<reference evidence="1 2" key="1">
    <citation type="submission" date="2014-02" db="EMBL/GenBank/DDBJ databases">
        <title>Transposable element dynamics among asymbiotic and ectomycorrhizal Amanita fungi.</title>
        <authorList>
            <consortium name="DOE Joint Genome Institute"/>
            <person name="Hess J."/>
            <person name="Skrede I."/>
            <person name="Wolfe B."/>
            <person name="LaButti K."/>
            <person name="Ohm R.A."/>
            <person name="Grigoriev I.V."/>
            <person name="Pringle A."/>
        </authorList>
    </citation>
    <scope>NUCLEOTIDE SEQUENCE [LARGE SCALE GENOMIC DNA]</scope>
    <source>
        <strain evidence="1 2">SKay4041</strain>
    </source>
</reference>
<accession>A0A2A9NUZ9</accession>
<gene>
    <name evidence="1" type="ORF">AMATHDRAFT_140656</name>
</gene>
<organism evidence="1 2">
    <name type="scientific">Amanita thiersii Skay4041</name>
    <dbReference type="NCBI Taxonomy" id="703135"/>
    <lineage>
        <taxon>Eukaryota</taxon>
        <taxon>Fungi</taxon>
        <taxon>Dikarya</taxon>
        <taxon>Basidiomycota</taxon>
        <taxon>Agaricomycotina</taxon>
        <taxon>Agaricomycetes</taxon>
        <taxon>Agaricomycetidae</taxon>
        <taxon>Agaricales</taxon>
        <taxon>Pluteineae</taxon>
        <taxon>Amanitaceae</taxon>
        <taxon>Amanita</taxon>
    </lineage>
</organism>
<evidence type="ECO:0000313" key="2">
    <source>
        <dbReference type="Proteomes" id="UP000242287"/>
    </source>
</evidence>
<dbReference type="GO" id="GO:0005739">
    <property type="term" value="C:mitochondrion"/>
    <property type="evidence" value="ECO:0007669"/>
    <property type="project" value="TreeGrafter"/>
</dbReference>
<dbReference type="InterPro" id="IPR018811">
    <property type="entry name" value="MRX11"/>
</dbReference>
<dbReference type="AlphaFoldDB" id="A0A2A9NUZ9"/>
<dbReference type="PANTHER" id="PTHR28002:SF1">
    <property type="entry name" value="MIOREX COMPLEX COMPONENT 11"/>
    <property type="match status" value="1"/>
</dbReference>
<proteinExistence type="predicted"/>
<dbReference type="EMBL" id="KZ301981">
    <property type="protein sequence ID" value="PFH52131.1"/>
    <property type="molecule type" value="Genomic_DNA"/>
</dbReference>
<dbReference type="STRING" id="703135.A0A2A9NUZ9"/>
<dbReference type="Pfam" id="PF10306">
    <property type="entry name" value="FLILHELTA"/>
    <property type="match status" value="1"/>
</dbReference>
<protein>
    <submittedName>
        <fullName evidence="1">Uncharacterized protein</fullName>
    </submittedName>
</protein>
<sequence length="180" mass="19605">MPGSRLAAYKDALRTVSARTGAPLPSLILSFGVLHELTAVVPLVGIFYGARTLGVGERVISAIITDDSTSHSDNSSYISYARQTMKSWVEEGDNWASRVGRRYGVFGYEKRKAGDSGDFSPVQETKPISGDIANAILAYGLTKALLPVRLGVSLYFSPAFSRGVIEPVRKFIMIPFRKRS</sequence>